<gene>
    <name evidence="6" type="primary">dmlR_16</name>
    <name evidence="6" type="ORF">GAK35_02264</name>
</gene>
<comment type="caution">
    <text evidence="6">The sequence shown here is derived from an EMBL/GenBank/DDBJ whole genome shotgun (WGS) entry which is preliminary data.</text>
</comment>
<evidence type="ECO:0000313" key="6">
    <source>
        <dbReference type="EMBL" id="KAF1043264.1"/>
    </source>
</evidence>
<name>A0A7V8FWH5_9BURK</name>
<keyword evidence="3" id="KW-0238">DNA-binding</keyword>
<evidence type="ECO:0000256" key="2">
    <source>
        <dbReference type="ARBA" id="ARBA00023015"/>
    </source>
</evidence>
<dbReference type="PROSITE" id="PS50931">
    <property type="entry name" value="HTH_LYSR"/>
    <property type="match status" value="1"/>
</dbReference>
<dbReference type="PANTHER" id="PTHR30579:SF3">
    <property type="entry name" value="TRANSCRIPTIONAL REGULATORY PROTEIN"/>
    <property type="match status" value="1"/>
</dbReference>
<dbReference type="SUPFAM" id="SSF53850">
    <property type="entry name" value="Periplasmic binding protein-like II"/>
    <property type="match status" value="1"/>
</dbReference>
<keyword evidence="2" id="KW-0805">Transcription regulation</keyword>
<evidence type="ECO:0000313" key="7">
    <source>
        <dbReference type="Proteomes" id="UP000462435"/>
    </source>
</evidence>
<evidence type="ECO:0000256" key="3">
    <source>
        <dbReference type="ARBA" id="ARBA00023125"/>
    </source>
</evidence>
<feature type="domain" description="HTH lysR-type" evidence="5">
    <location>
        <begin position="4"/>
        <end position="61"/>
    </location>
</feature>
<evidence type="ECO:0000259" key="5">
    <source>
        <dbReference type="PROSITE" id="PS50931"/>
    </source>
</evidence>
<accession>A0A7V8FWH5</accession>
<evidence type="ECO:0000256" key="4">
    <source>
        <dbReference type="ARBA" id="ARBA00023163"/>
    </source>
</evidence>
<proteinExistence type="inferred from homology"/>
<sequence length="309" mass="34475">MGKFDWDDLQAFLAVVRAGRLTVAARKLGVDHSTLSRRIAGLEQAIGVTLFDRRSAGYALTVEGERLVPDAEAMENLAIRIRSRQDDAAQGLTGSVRIGTPEAWGTYFFARELKELARLHPELEIELVANPRMFSLSKREADIAVSMTRPEQGRLIARRLNDYELGVYAAPSYLEERGVITRRRDLERQRWVGYIEDLMWSSELDYLGEISPALTPQIRISNVISQVQAVAAGAGLGVLPCFLATREPGLVRLLPDEIRLTRSYWLLTHADARDLVRVQAVADFIIGRLAALGRDFWMDGQAGETSPAQ</sequence>
<organism evidence="6 7">
    <name type="scientific">Herbaspirillum frisingense</name>
    <dbReference type="NCBI Taxonomy" id="92645"/>
    <lineage>
        <taxon>Bacteria</taxon>
        <taxon>Pseudomonadati</taxon>
        <taxon>Pseudomonadota</taxon>
        <taxon>Betaproteobacteria</taxon>
        <taxon>Burkholderiales</taxon>
        <taxon>Oxalobacteraceae</taxon>
        <taxon>Herbaspirillum</taxon>
    </lineage>
</organism>
<protein>
    <submittedName>
        <fullName evidence="6">HTH-type transcriptional regulator DmlR</fullName>
    </submittedName>
</protein>
<dbReference type="AlphaFoldDB" id="A0A7V8FWH5"/>
<keyword evidence="4" id="KW-0804">Transcription</keyword>
<dbReference type="InterPro" id="IPR036388">
    <property type="entry name" value="WH-like_DNA-bd_sf"/>
</dbReference>
<evidence type="ECO:0000256" key="1">
    <source>
        <dbReference type="ARBA" id="ARBA00009437"/>
    </source>
</evidence>
<dbReference type="Proteomes" id="UP000462435">
    <property type="component" value="Unassembled WGS sequence"/>
</dbReference>
<dbReference type="GO" id="GO:0003700">
    <property type="term" value="F:DNA-binding transcription factor activity"/>
    <property type="evidence" value="ECO:0007669"/>
    <property type="project" value="InterPro"/>
</dbReference>
<dbReference type="InterPro" id="IPR050176">
    <property type="entry name" value="LTTR"/>
</dbReference>
<dbReference type="InterPro" id="IPR036390">
    <property type="entry name" value="WH_DNA-bd_sf"/>
</dbReference>
<dbReference type="InterPro" id="IPR005119">
    <property type="entry name" value="LysR_subst-bd"/>
</dbReference>
<dbReference type="Gene3D" id="3.40.190.290">
    <property type="match status" value="1"/>
</dbReference>
<dbReference type="Gene3D" id="1.10.10.10">
    <property type="entry name" value="Winged helix-like DNA-binding domain superfamily/Winged helix DNA-binding domain"/>
    <property type="match status" value="1"/>
</dbReference>
<comment type="similarity">
    <text evidence="1">Belongs to the LysR transcriptional regulatory family.</text>
</comment>
<dbReference type="EMBL" id="WNDX01000063">
    <property type="protein sequence ID" value="KAF1043264.1"/>
    <property type="molecule type" value="Genomic_DNA"/>
</dbReference>
<dbReference type="PANTHER" id="PTHR30579">
    <property type="entry name" value="TRANSCRIPTIONAL REGULATOR"/>
    <property type="match status" value="1"/>
</dbReference>
<reference evidence="7" key="1">
    <citation type="journal article" date="2020" name="MBio">
        <title>Horizontal gene transfer to a defensive symbiont with a reduced genome amongst a multipartite beetle microbiome.</title>
        <authorList>
            <person name="Waterworth S.C."/>
            <person name="Florez L.V."/>
            <person name="Rees E.R."/>
            <person name="Hertweck C."/>
            <person name="Kaltenpoth M."/>
            <person name="Kwan J.C."/>
        </authorList>
    </citation>
    <scope>NUCLEOTIDE SEQUENCE [LARGE SCALE GENOMIC DNA]</scope>
</reference>
<dbReference type="GO" id="GO:0003677">
    <property type="term" value="F:DNA binding"/>
    <property type="evidence" value="ECO:0007669"/>
    <property type="project" value="UniProtKB-KW"/>
</dbReference>
<dbReference type="InterPro" id="IPR000847">
    <property type="entry name" value="LysR_HTH_N"/>
</dbReference>
<dbReference type="SUPFAM" id="SSF46785">
    <property type="entry name" value="Winged helix' DNA-binding domain"/>
    <property type="match status" value="1"/>
</dbReference>
<dbReference type="Pfam" id="PF00126">
    <property type="entry name" value="HTH_1"/>
    <property type="match status" value="1"/>
</dbReference>
<dbReference type="Pfam" id="PF03466">
    <property type="entry name" value="LysR_substrate"/>
    <property type="match status" value="1"/>
</dbReference>